<evidence type="ECO:0000313" key="2">
    <source>
        <dbReference type="Proteomes" id="UP000823046"/>
    </source>
</evidence>
<dbReference type="EMBL" id="JADAQX010000148">
    <property type="protein sequence ID" value="KAF8821671.1"/>
    <property type="molecule type" value="Genomic_DNA"/>
</dbReference>
<keyword evidence="2" id="KW-1185">Reference proteome</keyword>
<dbReference type="Proteomes" id="UP000823046">
    <property type="component" value="Unassembled WGS sequence"/>
</dbReference>
<comment type="caution">
    <text evidence="1">The sequence shown here is derived from an EMBL/GenBank/DDBJ whole genome shotgun (WGS) entry which is preliminary data.</text>
</comment>
<accession>A0ABQ7JCH1</accession>
<protein>
    <submittedName>
        <fullName evidence="1">Uncharacterized protein</fullName>
    </submittedName>
</protein>
<sequence>MNSISLFPEVAKQTNHSSLAELNAYIDYLEVSFNRDSECAQASIIARKSLLFFKPYKSISGKTISNRLSPFNIVLPTIHRDASEAEREAIAIRFQESVADCSVVRDIQVALNTTSSAFSSLPKPSPIFCSKTSQRDKLNELWEDMTADVIKRTSLYQANENYQRRIIAMQKYYIFFKQRCLKRILRIKNRKHKQRSLKKFTFNASQNKKKSKILLGNLHAKTLNAVYSRYGEDPPEPENSQAELLSKISITESGYHPDLLFMDKSLSEEQRKEASKRIHGEHLKNESDVWLIENVWKILRESSPPIPVIIITEDAFEVSPENGFIRIPYNFDLWKFVDFLELHLDDAQQRRQKFSLSSSQVFVCSPDTEERVSFG</sequence>
<name>A0ABQ7JCH1_9APIC</name>
<reference evidence="1 2" key="1">
    <citation type="journal article" date="2020" name="bioRxiv">
        <title>Metabolic contributions of an alphaproteobacterial endosymbiont in the apicomplexan Cardiosporidium cionae.</title>
        <authorList>
            <person name="Hunter E.S."/>
            <person name="Paight C.J."/>
            <person name="Lane C.E."/>
        </authorList>
    </citation>
    <scope>NUCLEOTIDE SEQUENCE [LARGE SCALE GENOMIC DNA]</scope>
    <source>
        <strain evidence="1">ESH_2018</strain>
    </source>
</reference>
<gene>
    <name evidence="1" type="ORF">IE077_004300</name>
</gene>
<evidence type="ECO:0000313" key="1">
    <source>
        <dbReference type="EMBL" id="KAF8821671.1"/>
    </source>
</evidence>
<organism evidence="1 2">
    <name type="scientific">Cardiosporidium cionae</name>
    <dbReference type="NCBI Taxonomy" id="476202"/>
    <lineage>
        <taxon>Eukaryota</taxon>
        <taxon>Sar</taxon>
        <taxon>Alveolata</taxon>
        <taxon>Apicomplexa</taxon>
        <taxon>Aconoidasida</taxon>
        <taxon>Nephromycida</taxon>
        <taxon>Cardiosporidium</taxon>
    </lineage>
</organism>
<proteinExistence type="predicted"/>